<gene>
    <name evidence="1" type="ORF">SAMN05428642_101263</name>
</gene>
<sequence>MKPFCVFLFVLMLTSCEYFNVKKTSSEAILKEELQTFNWNDVDEYPSFSECDSLSIKEDKKGCFESVLTLHIWDFLKKEKLIVSQDIRDTMLLQFQVTKEGDLHLIGVKMDSITSQEIPNMNNLLHQSLDSLPKIFPAIKRAQQVTTEFKLPVIINVN</sequence>
<dbReference type="PROSITE" id="PS51257">
    <property type="entry name" value="PROKAR_LIPOPROTEIN"/>
    <property type="match status" value="1"/>
</dbReference>
<dbReference type="Proteomes" id="UP000182544">
    <property type="component" value="Unassembled WGS sequence"/>
</dbReference>
<dbReference type="EMBL" id="FPKV01000001">
    <property type="protein sequence ID" value="SFZ89426.1"/>
    <property type="molecule type" value="Genomic_DNA"/>
</dbReference>
<reference evidence="1 2" key="1">
    <citation type="submission" date="2016-10" db="EMBL/GenBank/DDBJ databases">
        <authorList>
            <person name="de Groot N.N."/>
        </authorList>
    </citation>
    <scope>NUCLEOTIDE SEQUENCE [LARGE SCALE GENOMIC DNA]</scope>
    <source>
        <strain evidence="1 2">DSM 18180</strain>
    </source>
</reference>
<proteinExistence type="predicted"/>
<evidence type="ECO:0000313" key="2">
    <source>
        <dbReference type="Proteomes" id="UP000182544"/>
    </source>
</evidence>
<dbReference type="AlphaFoldDB" id="A0A1K2IAX5"/>
<keyword evidence="2" id="KW-1185">Reference proteome</keyword>
<evidence type="ECO:0000313" key="1">
    <source>
        <dbReference type="EMBL" id="SFZ89426.1"/>
    </source>
</evidence>
<name>A0A1K2IAX5_9FLAO</name>
<dbReference type="STRING" id="369401.SAMN05428642_101263"/>
<organism evidence="1 2">
    <name type="scientific">Flaviramulus basaltis</name>
    <dbReference type="NCBI Taxonomy" id="369401"/>
    <lineage>
        <taxon>Bacteria</taxon>
        <taxon>Pseudomonadati</taxon>
        <taxon>Bacteroidota</taxon>
        <taxon>Flavobacteriia</taxon>
        <taxon>Flavobacteriales</taxon>
        <taxon>Flavobacteriaceae</taxon>
        <taxon>Flaviramulus</taxon>
    </lineage>
</organism>
<dbReference type="RefSeq" id="WP_072399869.1">
    <property type="nucleotide sequence ID" value="NZ_FPKV01000001.1"/>
</dbReference>
<dbReference type="OrthoDB" id="1191002at2"/>
<accession>A0A1K2IAX5</accession>
<protein>
    <submittedName>
        <fullName evidence="1">Uncharacterized protein</fullName>
    </submittedName>
</protein>